<keyword evidence="4" id="KW-1185">Reference proteome</keyword>
<evidence type="ECO:0000313" key="4">
    <source>
        <dbReference type="Proteomes" id="UP000692954"/>
    </source>
</evidence>
<protein>
    <recommendedName>
        <fullName evidence="5">Transmembrane protein</fullName>
    </recommendedName>
</protein>
<name>A0A8S1Q961_9CILI</name>
<dbReference type="OrthoDB" id="300370at2759"/>
<keyword evidence="2" id="KW-0472">Membrane</keyword>
<evidence type="ECO:0008006" key="5">
    <source>
        <dbReference type="Google" id="ProtNLM"/>
    </source>
</evidence>
<evidence type="ECO:0000256" key="1">
    <source>
        <dbReference type="SAM" id="Coils"/>
    </source>
</evidence>
<accession>A0A8S1Q961</accession>
<organism evidence="3 4">
    <name type="scientific">Paramecium sonneborni</name>
    <dbReference type="NCBI Taxonomy" id="65129"/>
    <lineage>
        <taxon>Eukaryota</taxon>
        <taxon>Sar</taxon>
        <taxon>Alveolata</taxon>
        <taxon>Ciliophora</taxon>
        <taxon>Intramacronucleata</taxon>
        <taxon>Oligohymenophorea</taxon>
        <taxon>Peniculida</taxon>
        <taxon>Parameciidae</taxon>
        <taxon>Paramecium</taxon>
    </lineage>
</organism>
<proteinExistence type="predicted"/>
<keyword evidence="2" id="KW-1133">Transmembrane helix</keyword>
<dbReference type="Proteomes" id="UP000692954">
    <property type="component" value="Unassembled WGS sequence"/>
</dbReference>
<reference evidence="3" key="1">
    <citation type="submission" date="2021-01" db="EMBL/GenBank/DDBJ databases">
        <authorList>
            <consortium name="Genoscope - CEA"/>
            <person name="William W."/>
        </authorList>
    </citation>
    <scope>NUCLEOTIDE SEQUENCE</scope>
</reference>
<dbReference type="AlphaFoldDB" id="A0A8S1Q961"/>
<evidence type="ECO:0000313" key="3">
    <source>
        <dbReference type="EMBL" id="CAD8111903.1"/>
    </source>
</evidence>
<keyword evidence="1" id="KW-0175">Coiled coil</keyword>
<feature type="coiled-coil region" evidence="1">
    <location>
        <begin position="103"/>
        <end position="130"/>
    </location>
</feature>
<evidence type="ECO:0000256" key="2">
    <source>
        <dbReference type="SAM" id="Phobius"/>
    </source>
</evidence>
<dbReference type="EMBL" id="CAJJDN010000099">
    <property type="protein sequence ID" value="CAD8111903.1"/>
    <property type="molecule type" value="Genomic_DNA"/>
</dbReference>
<gene>
    <name evidence="3" type="ORF">PSON_ATCC_30995.1.T0990115</name>
</gene>
<keyword evidence="2" id="KW-0812">Transmembrane</keyword>
<feature type="transmembrane region" description="Helical" evidence="2">
    <location>
        <begin position="32"/>
        <end position="53"/>
    </location>
</feature>
<comment type="caution">
    <text evidence="3">The sequence shown here is derived from an EMBL/GenBank/DDBJ whole genome shotgun (WGS) entry which is preliminary data.</text>
</comment>
<sequence length="945" mass="111056">MDLEEQQGLIPNITPAKPIKQVRKVKYTKQTYFNYLIAILALIILGLMSYIVIDITGYEIMHLSFKSTTKQLNNTNYLTDQKQEQLQSDNTIDNTSQLDNLLLSDSNNNIQNQEAKNEEIIDQNISTQDEINYNEEQQIQNLNSQDQTFQSATLDFGDSQEIQDQVQILNEDQQLESYSLIQQGSSIIIPKIDDQKYNYIELPNKMKILLIQNDNENAEIYLNDFQGYWQTQYFVKCDICKITIKEQQTQYFISTKSDDILTSFIELSKVFSSETPQLKQINYQKTSWEELLSQISNSNHPLSSKYSKTSSTFQLSPNQIVLIIKGKFNSDELMDGIIQSDIVLLRDKDIQEKQNIQIFDNPGSIIKWNNQKDLNSIKIIYEFEDSKELNFIDYFIQTSLQNYIINNKLGLDVQSKVLLDQNNRQLYQIQIALPFQDQMDYDQRELAFRLSKIITNFANTLQKQLLSQDNQLSEYCKQMIDQLQQINNLKFDYDNRESNYLEIAQNLKSDYIEEVLHYKFLVQIMPESLKKTLDNLQSTKNLIIIVSDSQYHTENSYLQISKGSATQDLLFLTQDELDINQNGISYSLKEMTDQTKQFIEKTEQDFLFVFPQINSYIPQDLNLVEQIQPFKINDQVEVVVDVSKNLPKINAEITIFTYGQFIYAQYLYERIIMEYQDAINVGYGIDVNQNQYFQIQLHGWSDHYTKIFKGIMEIIKEKPNEELKSQLQYKFDMLPEHLKLINFKIESILIANYKKPQFGALGQNYKMKLTGNIEKEQANQLYQLLDKALNFKSKQKFDSIQIYSVRNKEIIYQIKAKDKWHLLINYYQFSQLTENQQKLFNKIQENIQQKAQESHIIFEKKTIGCTQGFFLIVQSSKELEEQKEKLDKLIISSLNELNKADNQSKQNKKSKYSQFWKKESGKITFFIDDLNRSSNFQSLEQIQCK</sequence>